<feature type="region of interest" description="Disordered" evidence="1">
    <location>
        <begin position="199"/>
        <end position="229"/>
    </location>
</feature>
<reference evidence="2" key="1">
    <citation type="submission" date="2020-04" db="EMBL/GenBank/DDBJ databases">
        <authorList>
            <person name="Chiriac C."/>
            <person name="Salcher M."/>
            <person name="Ghai R."/>
            <person name="Kavagutti S V."/>
        </authorList>
    </citation>
    <scope>NUCLEOTIDE SEQUENCE</scope>
</reference>
<evidence type="ECO:0000313" key="3">
    <source>
        <dbReference type="EMBL" id="CAB5208630.1"/>
    </source>
</evidence>
<proteinExistence type="predicted"/>
<organism evidence="2">
    <name type="scientific">uncultured Caudovirales phage</name>
    <dbReference type="NCBI Taxonomy" id="2100421"/>
    <lineage>
        <taxon>Viruses</taxon>
        <taxon>Duplodnaviria</taxon>
        <taxon>Heunggongvirae</taxon>
        <taxon>Uroviricota</taxon>
        <taxon>Caudoviricetes</taxon>
        <taxon>Peduoviridae</taxon>
        <taxon>Maltschvirus</taxon>
        <taxon>Maltschvirus maltsch</taxon>
    </lineage>
</organism>
<dbReference type="EMBL" id="LR796187">
    <property type="protein sequence ID" value="CAB4125213.1"/>
    <property type="molecule type" value="Genomic_DNA"/>
</dbReference>
<evidence type="ECO:0000313" key="2">
    <source>
        <dbReference type="EMBL" id="CAB4125213.1"/>
    </source>
</evidence>
<evidence type="ECO:0000256" key="1">
    <source>
        <dbReference type="SAM" id="MobiDB-lite"/>
    </source>
</evidence>
<gene>
    <name evidence="3" type="ORF">UFOVP181_93</name>
    <name evidence="2" type="ORF">UFOVP57_69</name>
</gene>
<dbReference type="EMBL" id="LR798231">
    <property type="protein sequence ID" value="CAB5208630.1"/>
    <property type="molecule type" value="Genomic_DNA"/>
</dbReference>
<accession>A0A6J5KWF5</accession>
<sequence length="242" mass="26116">MKIKQIVGEHKKGVRAMKYAKKPQNTIAPKKPVKQTIKPGDQVDEDMTATQGKIIANDGKTITVGLPDGTQIQKPIANALGKDPQTGAPVFNVATSQTPTTMGQAQPDPAQATAAGQQISVNTGAPVEDTQMGESHMDKVAELYDEWLNSEYAPFDDEAGDDRDVMQKATAFLDGQVDPEKLEDIAMLLTKEYHGGDFEEAHHDIGGDPTDEFIKSVSSPVGSNKDADDELLEKMRTIAGLR</sequence>
<name>A0A6J5KWF5_9CAUD</name>
<protein>
    <submittedName>
        <fullName evidence="2">Uncharacterized protein</fullName>
    </submittedName>
</protein>